<feature type="region of interest" description="Disordered" evidence="6">
    <location>
        <begin position="1"/>
        <end position="43"/>
    </location>
</feature>
<feature type="region of interest" description="Disordered" evidence="6">
    <location>
        <begin position="531"/>
        <end position="602"/>
    </location>
</feature>
<dbReference type="InterPro" id="IPR011009">
    <property type="entry name" value="Kinase-like_dom_sf"/>
</dbReference>
<evidence type="ECO:0000313" key="9">
    <source>
        <dbReference type="Proteomes" id="UP001377567"/>
    </source>
</evidence>
<dbReference type="GO" id="GO:0004674">
    <property type="term" value="F:protein serine/threonine kinase activity"/>
    <property type="evidence" value="ECO:0007669"/>
    <property type="project" value="UniProtKB-EC"/>
</dbReference>
<evidence type="ECO:0000256" key="4">
    <source>
        <dbReference type="ARBA" id="ARBA00047899"/>
    </source>
</evidence>
<dbReference type="GO" id="GO:0005737">
    <property type="term" value="C:cytoplasm"/>
    <property type="evidence" value="ECO:0007669"/>
    <property type="project" value="TreeGrafter"/>
</dbReference>
<dbReference type="PANTHER" id="PTHR24346">
    <property type="entry name" value="MAP/MICROTUBULE AFFINITY-REGULATING KINASE"/>
    <property type="match status" value="1"/>
</dbReference>
<organism evidence="8 9">
    <name type="scientific">Maudiozyma humilis</name>
    <name type="common">Sour dough yeast</name>
    <name type="synonym">Kazachstania humilis</name>
    <dbReference type="NCBI Taxonomy" id="51915"/>
    <lineage>
        <taxon>Eukaryota</taxon>
        <taxon>Fungi</taxon>
        <taxon>Dikarya</taxon>
        <taxon>Ascomycota</taxon>
        <taxon>Saccharomycotina</taxon>
        <taxon>Saccharomycetes</taxon>
        <taxon>Saccharomycetales</taxon>
        <taxon>Saccharomycetaceae</taxon>
        <taxon>Maudiozyma</taxon>
    </lineage>
</organism>
<dbReference type="AlphaFoldDB" id="A0AAV5RZS1"/>
<evidence type="ECO:0000313" key="8">
    <source>
        <dbReference type="EMBL" id="GMM56895.1"/>
    </source>
</evidence>
<evidence type="ECO:0000256" key="3">
    <source>
        <dbReference type="ARBA" id="ARBA00022840"/>
    </source>
</evidence>
<dbReference type="SUPFAM" id="SSF56112">
    <property type="entry name" value="Protein kinase-like (PK-like)"/>
    <property type="match status" value="1"/>
</dbReference>
<dbReference type="FunFam" id="1.10.510.10:FF:000571">
    <property type="entry name" value="Maternal embryonic leucine zipper kinase"/>
    <property type="match status" value="1"/>
</dbReference>
<dbReference type="GO" id="GO:0035556">
    <property type="term" value="P:intracellular signal transduction"/>
    <property type="evidence" value="ECO:0007669"/>
    <property type="project" value="TreeGrafter"/>
</dbReference>
<evidence type="ECO:0000256" key="2">
    <source>
        <dbReference type="ARBA" id="ARBA00022741"/>
    </source>
</evidence>
<feature type="compositionally biased region" description="Low complexity" evidence="6">
    <location>
        <begin position="361"/>
        <end position="371"/>
    </location>
</feature>
<comment type="caution">
    <text evidence="8">The sequence shown here is derived from an EMBL/GenBank/DDBJ whole genome shotgun (WGS) entry which is preliminary data.</text>
</comment>
<dbReference type="PROSITE" id="PS50011">
    <property type="entry name" value="PROTEIN_KINASE_DOM"/>
    <property type="match status" value="1"/>
</dbReference>
<dbReference type="Pfam" id="PF00069">
    <property type="entry name" value="Pkinase"/>
    <property type="match status" value="1"/>
</dbReference>
<feature type="domain" description="Protein kinase" evidence="7">
    <location>
        <begin position="52"/>
        <end position="326"/>
    </location>
</feature>
<feature type="compositionally biased region" description="Low complexity" evidence="6">
    <location>
        <begin position="10"/>
        <end position="22"/>
    </location>
</feature>
<evidence type="ECO:0000256" key="5">
    <source>
        <dbReference type="ARBA" id="ARBA00048679"/>
    </source>
</evidence>
<feature type="compositionally biased region" description="Polar residues" evidence="6">
    <location>
        <begin position="643"/>
        <end position="653"/>
    </location>
</feature>
<dbReference type="SMART" id="SM00220">
    <property type="entry name" value="S_TKc"/>
    <property type="match status" value="1"/>
</dbReference>
<evidence type="ECO:0000259" key="7">
    <source>
        <dbReference type="PROSITE" id="PS50011"/>
    </source>
</evidence>
<feature type="region of interest" description="Disordered" evidence="6">
    <location>
        <begin position="354"/>
        <end position="397"/>
    </location>
</feature>
<feature type="region of interest" description="Disordered" evidence="6">
    <location>
        <begin position="411"/>
        <end position="446"/>
    </location>
</feature>
<feature type="compositionally biased region" description="Polar residues" evidence="6">
    <location>
        <begin position="383"/>
        <end position="393"/>
    </location>
</feature>
<dbReference type="PANTHER" id="PTHR24346:SF110">
    <property type="entry name" value="NON-SPECIFIC SERINE_THREONINE PROTEIN KINASE"/>
    <property type="match status" value="1"/>
</dbReference>
<keyword evidence="2" id="KW-0547">Nucleotide-binding</keyword>
<sequence>MSTSNRRHTYYGGTTTITIPHPSGGNTHLNTHPVPSAEGKSSRRKYPSFGPYIIGSTLGEGEFGKVKLGWSKASLTNNGPHGSTDIPRQVAIKLIKRDTIAKDSNKEVKIYREINALKQLNHPNIVKLDEVLQNSKYIGIVLEYASGGEFYKYIQKKRRLKEPAACRLFAQLVSGVSYIHSKSLVHRDLKLENLLLDKNENLIITDFGFVNEFYSSNELMNTSCGSPCYAAPELVVSTRPYEARKADIWSCGVILFAMLAGYLPWDDDLENPDGNDIARLYRYITHTPLKFPEYINPLPRDLLRRILVPDPQKRVNTQFITEHKWLASHSSFLCITPDEWDKIALQKNVLRLPKHNSKQYNSTSNTNTANNGKNKFSKPRPLSTCSTASTNSNGEKRDSLLIDSTMLAFPAPPRESQSHVLTIPTLPSPERRSASGKHGHTRSNSAASLALQAVVEAERELLNQRLRASSITSNNNVAVKFETPASTSRRSTSSHSERNVIYNVTSPNFVGYSGVSNGDTSLMNKSNAIIESPVRGGEQTGGSDTTGGSSDFIMPPPSLEFNSGAGSLRSHSSSSSHFHSQFGVSAHRKPRPTSYHPGTFSTVPETTSDTLHFDTFYTPLSHITRSSSVVKDETPFSSPPKLQPSTSLSSKSPDISPKLYPRRSFSVKSKISLDIESVAGDLTKSAGNIDSTIKKLHEQVDEAPLSATDSGETALQPLDVNNSAISAAAVARRSHSQHQLHRTDPNQKRFSLFGFYPGYHPESSEEAGKENIAMRRPLSHSPAKGSAIDSYNSGRAGYRNSVMISSVGEYHPSLPTMREHPDDREDASRGLHGSHRPSATRKVLNFFKTRSVRI</sequence>
<feature type="region of interest" description="Disordered" evidence="6">
    <location>
        <begin position="627"/>
        <end position="655"/>
    </location>
</feature>
<dbReference type="Proteomes" id="UP001377567">
    <property type="component" value="Unassembled WGS sequence"/>
</dbReference>
<gene>
    <name evidence="8" type="ORF">DAKH74_035110</name>
</gene>
<protein>
    <recommendedName>
        <fullName evidence="1">non-specific serine/threonine protein kinase</fullName>
        <ecNumber evidence="1">2.7.11.1</ecNumber>
    </recommendedName>
</protein>
<evidence type="ECO:0000256" key="6">
    <source>
        <dbReference type="SAM" id="MobiDB-lite"/>
    </source>
</evidence>
<feature type="region of interest" description="Disordered" evidence="6">
    <location>
        <begin position="811"/>
        <end position="842"/>
    </location>
</feature>
<feature type="compositionally biased region" description="Low complexity" evidence="6">
    <location>
        <begin position="563"/>
        <end position="585"/>
    </location>
</feature>
<dbReference type="Gene3D" id="1.10.510.10">
    <property type="entry name" value="Transferase(Phosphotransferase) domain 1"/>
    <property type="match status" value="1"/>
</dbReference>
<dbReference type="GO" id="GO:0005524">
    <property type="term" value="F:ATP binding"/>
    <property type="evidence" value="ECO:0007669"/>
    <property type="project" value="UniProtKB-KW"/>
</dbReference>
<comment type="catalytic activity">
    <reaction evidence="5">
        <text>L-seryl-[protein] + ATP = O-phospho-L-seryl-[protein] + ADP + H(+)</text>
        <dbReference type="Rhea" id="RHEA:17989"/>
        <dbReference type="Rhea" id="RHEA-COMP:9863"/>
        <dbReference type="Rhea" id="RHEA-COMP:11604"/>
        <dbReference type="ChEBI" id="CHEBI:15378"/>
        <dbReference type="ChEBI" id="CHEBI:29999"/>
        <dbReference type="ChEBI" id="CHEBI:30616"/>
        <dbReference type="ChEBI" id="CHEBI:83421"/>
        <dbReference type="ChEBI" id="CHEBI:456216"/>
        <dbReference type="EC" id="2.7.11.1"/>
    </reaction>
</comment>
<accession>A0AAV5RZS1</accession>
<feature type="compositionally biased region" description="Low complexity" evidence="6">
    <location>
        <begin position="541"/>
        <end position="550"/>
    </location>
</feature>
<proteinExistence type="predicted"/>
<dbReference type="EC" id="2.7.11.1" evidence="1"/>
<keyword evidence="9" id="KW-1185">Reference proteome</keyword>
<dbReference type="EMBL" id="BTGD01000010">
    <property type="protein sequence ID" value="GMM56895.1"/>
    <property type="molecule type" value="Genomic_DNA"/>
</dbReference>
<name>A0AAV5RZS1_MAUHU</name>
<reference evidence="8 9" key="1">
    <citation type="journal article" date="2023" name="Elife">
        <title>Identification of key yeast species and microbe-microbe interactions impacting larval growth of Drosophila in the wild.</title>
        <authorList>
            <person name="Mure A."/>
            <person name="Sugiura Y."/>
            <person name="Maeda R."/>
            <person name="Honda K."/>
            <person name="Sakurai N."/>
            <person name="Takahashi Y."/>
            <person name="Watada M."/>
            <person name="Katoh T."/>
            <person name="Gotoh A."/>
            <person name="Gotoh Y."/>
            <person name="Taniguchi I."/>
            <person name="Nakamura K."/>
            <person name="Hayashi T."/>
            <person name="Katayama T."/>
            <person name="Uemura T."/>
            <person name="Hattori Y."/>
        </authorList>
    </citation>
    <scope>NUCLEOTIDE SEQUENCE [LARGE SCALE GENOMIC DNA]</scope>
    <source>
        <strain evidence="8 9">KH-74</strain>
    </source>
</reference>
<keyword evidence="8" id="KW-0418">Kinase</keyword>
<dbReference type="PROSITE" id="PS00108">
    <property type="entry name" value="PROTEIN_KINASE_ST"/>
    <property type="match status" value="1"/>
</dbReference>
<evidence type="ECO:0000256" key="1">
    <source>
        <dbReference type="ARBA" id="ARBA00012513"/>
    </source>
</evidence>
<keyword evidence="8" id="KW-0808">Transferase</keyword>
<keyword evidence="3" id="KW-0067">ATP-binding</keyword>
<dbReference type="InterPro" id="IPR008271">
    <property type="entry name" value="Ser/Thr_kinase_AS"/>
</dbReference>
<comment type="catalytic activity">
    <reaction evidence="4">
        <text>L-threonyl-[protein] + ATP = O-phospho-L-threonyl-[protein] + ADP + H(+)</text>
        <dbReference type="Rhea" id="RHEA:46608"/>
        <dbReference type="Rhea" id="RHEA-COMP:11060"/>
        <dbReference type="Rhea" id="RHEA-COMP:11605"/>
        <dbReference type="ChEBI" id="CHEBI:15378"/>
        <dbReference type="ChEBI" id="CHEBI:30013"/>
        <dbReference type="ChEBI" id="CHEBI:30616"/>
        <dbReference type="ChEBI" id="CHEBI:61977"/>
        <dbReference type="ChEBI" id="CHEBI:456216"/>
        <dbReference type="EC" id="2.7.11.1"/>
    </reaction>
</comment>
<dbReference type="InterPro" id="IPR000719">
    <property type="entry name" value="Prot_kinase_dom"/>
</dbReference>
<feature type="compositionally biased region" description="Basic and acidic residues" evidence="6">
    <location>
        <begin position="817"/>
        <end position="829"/>
    </location>
</feature>